<reference evidence="1" key="1">
    <citation type="submission" date="2020-05" db="EMBL/GenBank/DDBJ databases">
        <title>Large-scale comparative analyses of tick genomes elucidate their genetic diversity and vector capacities.</title>
        <authorList>
            <person name="Jia N."/>
            <person name="Wang J."/>
            <person name="Shi W."/>
            <person name="Du L."/>
            <person name="Sun Y."/>
            <person name="Zhan W."/>
            <person name="Jiang J."/>
            <person name="Wang Q."/>
            <person name="Zhang B."/>
            <person name="Ji P."/>
            <person name="Sakyi L.B."/>
            <person name="Cui X."/>
            <person name="Yuan T."/>
            <person name="Jiang B."/>
            <person name="Yang W."/>
            <person name="Lam T.T.-Y."/>
            <person name="Chang Q."/>
            <person name="Ding S."/>
            <person name="Wang X."/>
            <person name="Zhu J."/>
            <person name="Ruan X."/>
            <person name="Zhao L."/>
            <person name="Wei J."/>
            <person name="Que T."/>
            <person name="Du C."/>
            <person name="Cheng J."/>
            <person name="Dai P."/>
            <person name="Han X."/>
            <person name="Huang E."/>
            <person name="Gao Y."/>
            <person name="Liu J."/>
            <person name="Shao H."/>
            <person name="Ye R."/>
            <person name="Li L."/>
            <person name="Wei W."/>
            <person name="Wang X."/>
            <person name="Wang C."/>
            <person name="Yang T."/>
            <person name="Huo Q."/>
            <person name="Li W."/>
            <person name="Guo W."/>
            <person name="Chen H."/>
            <person name="Zhou L."/>
            <person name="Ni X."/>
            <person name="Tian J."/>
            <person name="Zhou Y."/>
            <person name="Sheng Y."/>
            <person name="Liu T."/>
            <person name="Pan Y."/>
            <person name="Xia L."/>
            <person name="Li J."/>
            <person name="Zhao F."/>
            <person name="Cao W."/>
        </authorList>
    </citation>
    <scope>NUCLEOTIDE SEQUENCE</scope>
    <source>
        <strain evidence="1">Hyas-2018</strain>
    </source>
</reference>
<proteinExistence type="predicted"/>
<sequence>MVIPYIHGVTHKLQRIAGRSWMDVVFSAPEKLAKICRERGAGIKSLRGRLRRVARIERRQFPPTSWTCAGGTERPASHTRRCPANDGNPTLREGAPELGVVTSHAGSAADRVSPRGLSKGAEIDSRTRVSAEQRSKMRHPA</sequence>
<accession>A0ACB7S9U9</accession>
<dbReference type="EMBL" id="CM023485">
    <property type="protein sequence ID" value="KAH6929514.1"/>
    <property type="molecule type" value="Genomic_DNA"/>
</dbReference>
<name>A0ACB7S9U9_HYAAI</name>
<comment type="caution">
    <text evidence="1">The sequence shown here is derived from an EMBL/GenBank/DDBJ whole genome shotgun (WGS) entry which is preliminary data.</text>
</comment>
<evidence type="ECO:0000313" key="2">
    <source>
        <dbReference type="Proteomes" id="UP000821845"/>
    </source>
</evidence>
<keyword evidence="2" id="KW-1185">Reference proteome</keyword>
<dbReference type="Proteomes" id="UP000821845">
    <property type="component" value="Chromosome 5"/>
</dbReference>
<gene>
    <name evidence="1" type="ORF">HPB50_001643</name>
</gene>
<organism evidence="1 2">
    <name type="scientific">Hyalomma asiaticum</name>
    <name type="common">Tick</name>
    <dbReference type="NCBI Taxonomy" id="266040"/>
    <lineage>
        <taxon>Eukaryota</taxon>
        <taxon>Metazoa</taxon>
        <taxon>Ecdysozoa</taxon>
        <taxon>Arthropoda</taxon>
        <taxon>Chelicerata</taxon>
        <taxon>Arachnida</taxon>
        <taxon>Acari</taxon>
        <taxon>Parasitiformes</taxon>
        <taxon>Ixodida</taxon>
        <taxon>Ixodoidea</taxon>
        <taxon>Ixodidae</taxon>
        <taxon>Hyalomminae</taxon>
        <taxon>Hyalomma</taxon>
    </lineage>
</organism>
<evidence type="ECO:0000313" key="1">
    <source>
        <dbReference type="EMBL" id="KAH6929514.1"/>
    </source>
</evidence>
<protein>
    <submittedName>
        <fullName evidence="1">Uncharacterized protein</fullName>
    </submittedName>
</protein>